<feature type="domain" description="InsA N-terminal zinc ribbon" evidence="1">
    <location>
        <begin position="16"/>
        <end position="44"/>
    </location>
</feature>
<evidence type="ECO:0000259" key="1">
    <source>
        <dbReference type="Pfam" id="PF03811"/>
    </source>
</evidence>
<accession>A0A5B8NS08</accession>
<dbReference type="InterPro" id="IPR003220">
    <property type="entry name" value="InsA_N_dom_Znf"/>
</dbReference>
<evidence type="ECO:0000313" key="3">
    <source>
        <dbReference type="Proteomes" id="UP000318453"/>
    </source>
</evidence>
<dbReference type="AlphaFoldDB" id="A0A5B8NS08"/>
<gene>
    <name evidence="2" type="ORF">FRE64_14400</name>
</gene>
<dbReference type="RefSeq" id="WP_146296864.1">
    <property type="nucleotide sequence ID" value="NZ_CP042326.1"/>
</dbReference>
<reference evidence="2" key="1">
    <citation type="submission" date="2019-08" db="EMBL/GenBank/DDBJ databases">
        <title>Carotenoids and Carotenoid Binding Proteins in the Halophilic Cyanobacterium Euhalothece sp. ZM00.</title>
        <authorList>
            <person name="Cho S.M."/>
            <person name="Song J.Y."/>
            <person name="Park Y.-I."/>
        </authorList>
    </citation>
    <scope>NUCLEOTIDE SEQUENCE [LARGE SCALE GENOMIC DNA]</scope>
    <source>
        <strain evidence="2">Z-M001</strain>
    </source>
</reference>
<dbReference type="Pfam" id="PF03811">
    <property type="entry name" value="Zn_ribbon_InsA"/>
    <property type="match status" value="1"/>
</dbReference>
<dbReference type="OrthoDB" id="528683at2"/>
<keyword evidence="3" id="KW-1185">Reference proteome</keyword>
<dbReference type="EMBL" id="CP042326">
    <property type="protein sequence ID" value="QDZ41025.1"/>
    <property type="molecule type" value="Genomic_DNA"/>
</dbReference>
<dbReference type="GO" id="GO:0006313">
    <property type="term" value="P:DNA transposition"/>
    <property type="evidence" value="ECO:0007669"/>
    <property type="project" value="InterPro"/>
</dbReference>
<sequence length="84" mass="9884">MIQYLERLKLTKKLAMNCPKCYSSKFVKNGHTHYGKQRFRCQHCGRQFVNNPSRQPISQFGKKIRAKLLRVNLVGQVNSFPMKK</sequence>
<proteinExistence type="predicted"/>
<dbReference type="Proteomes" id="UP000318453">
    <property type="component" value="Chromosome"/>
</dbReference>
<organism evidence="2 3">
    <name type="scientific">Euhalothece natronophila Z-M001</name>
    <dbReference type="NCBI Taxonomy" id="522448"/>
    <lineage>
        <taxon>Bacteria</taxon>
        <taxon>Bacillati</taxon>
        <taxon>Cyanobacteriota</taxon>
        <taxon>Cyanophyceae</taxon>
        <taxon>Oscillatoriophycideae</taxon>
        <taxon>Chroococcales</taxon>
        <taxon>Halothecacae</taxon>
        <taxon>Halothece cluster</taxon>
        <taxon>Euhalothece</taxon>
    </lineage>
</organism>
<protein>
    <submittedName>
        <fullName evidence="2">IS1 family transposase</fullName>
    </submittedName>
</protein>
<evidence type="ECO:0000313" key="2">
    <source>
        <dbReference type="EMBL" id="QDZ41025.1"/>
    </source>
</evidence>
<name>A0A5B8NS08_9CHRO</name>
<dbReference type="KEGG" id="enn:FRE64_14400"/>